<accession>A0A9Q8UQB1</accession>
<dbReference type="EMBL" id="CP090168">
    <property type="protein sequence ID" value="UJO18611.1"/>
    <property type="molecule type" value="Genomic_DNA"/>
</dbReference>
<dbReference type="KEGG" id="ffu:CLAFUR5_06784"/>
<dbReference type="GeneID" id="71986662"/>
<dbReference type="AlphaFoldDB" id="A0A9Q8UQB1"/>
<dbReference type="OrthoDB" id="444127at2759"/>
<keyword evidence="2" id="KW-1185">Reference proteome</keyword>
<name>A0A9Q8UQB1_PASFU</name>
<dbReference type="RefSeq" id="XP_047762977.1">
    <property type="nucleotide sequence ID" value="XM_047905932.1"/>
</dbReference>
<protein>
    <submittedName>
        <fullName evidence="1">Uncharacterized protein</fullName>
    </submittedName>
</protein>
<evidence type="ECO:0000313" key="1">
    <source>
        <dbReference type="EMBL" id="UJO18611.1"/>
    </source>
</evidence>
<dbReference type="Proteomes" id="UP000756132">
    <property type="component" value="Chromosome 6"/>
</dbReference>
<evidence type="ECO:0000313" key="2">
    <source>
        <dbReference type="Proteomes" id="UP000756132"/>
    </source>
</evidence>
<reference evidence="1" key="2">
    <citation type="journal article" date="2022" name="Microb. Genom.">
        <title>A chromosome-scale genome assembly of the tomato pathogen Cladosporium fulvum reveals a compartmentalized genome architecture and the presence of a dispensable chromosome.</title>
        <authorList>
            <person name="Zaccaron A.Z."/>
            <person name="Chen L.H."/>
            <person name="Samaras A."/>
            <person name="Stergiopoulos I."/>
        </authorList>
    </citation>
    <scope>NUCLEOTIDE SEQUENCE</scope>
    <source>
        <strain evidence="1">Race5_Kim</strain>
    </source>
</reference>
<proteinExistence type="predicted"/>
<reference evidence="1" key="1">
    <citation type="submission" date="2021-12" db="EMBL/GenBank/DDBJ databases">
        <authorList>
            <person name="Zaccaron A."/>
            <person name="Stergiopoulos I."/>
        </authorList>
    </citation>
    <scope>NUCLEOTIDE SEQUENCE</scope>
    <source>
        <strain evidence="1">Race5_Kim</strain>
    </source>
</reference>
<gene>
    <name evidence="1" type="ORF">CLAFUR5_06784</name>
</gene>
<organism evidence="1 2">
    <name type="scientific">Passalora fulva</name>
    <name type="common">Tomato leaf mold</name>
    <name type="synonym">Cladosporium fulvum</name>
    <dbReference type="NCBI Taxonomy" id="5499"/>
    <lineage>
        <taxon>Eukaryota</taxon>
        <taxon>Fungi</taxon>
        <taxon>Dikarya</taxon>
        <taxon>Ascomycota</taxon>
        <taxon>Pezizomycotina</taxon>
        <taxon>Dothideomycetes</taxon>
        <taxon>Dothideomycetidae</taxon>
        <taxon>Mycosphaerellales</taxon>
        <taxon>Mycosphaerellaceae</taxon>
        <taxon>Fulvia</taxon>
    </lineage>
</organism>
<sequence length="116" mass="13054">MPPKNLLLCFDIFGTLFKPLAKVLRLSGFSSRDIGRSFKEAFNTFAPLLGENDTRVLIAVITNSDDRKPDKRIFTTAEERKVYVSDKYDKDVVGTLENTFKTSKAISFGSLEKLAK</sequence>